<comment type="caution">
    <text evidence="2">The sequence shown here is derived from an EMBL/GenBank/DDBJ whole genome shotgun (WGS) entry which is preliminary data.</text>
</comment>
<organism evidence="2 3">
    <name type="scientific">Trifolium medium</name>
    <dbReference type="NCBI Taxonomy" id="97028"/>
    <lineage>
        <taxon>Eukaryota</taxon>
        <taxon>Viridiplantae</taxon>
        <taxon>Streptophyta</taxon>
        <taxon>Embryophyta</taxon>
        <taxon>Tracheophyta</taxon>
        <taxon>Spermatophyta</taxon>
        <taxon>Magnoliopsida</taxon>
        <taxon>eudicotyledons</taxon>
        <taxon>Gunneridae</taxon>
        <taxon>Pentapetalae</taxon>
        <taxon>rosids</taxon>
        <taxon>fabids</taxon>
        <taxon>Fabales</taxon>
        <taxon>Fabaceae</taxon>
        <taxon>Papilionoideae</taxon>
        <taxon>50 kb inversion clade</taxon>
        <taxon>NPAAA clade</taxon>
        <taxon>Hologalegina</taxon>
        <taxon>IRL clade</taxon>
        <taxon>Trifolieae</taxon>
        <taxon>Trifolium</taxon>
    </lineage>
</organism>
<reference evidence="2 3" key="1">
    <citation type="journal article" date="2018" name="Front. Plant Sci.">
        <title>Red Clover (Trifolium pratense) and Zigzag Clover (T. medium) - A Picture of Genomic Similarities and Differences.</title>
        <authorList>
            <person name="Dluhosova J."/>
            <person name="Istvanek J."/>
            <person name="Nedelnik J."/>
            <person name="Repkova J."/>
        </authorList>
    </citation>
    <scope>NUCLEOTIDE SEQUENCE [LARGE SCALE GENOMIC DNA]</scope>
    <source>
        <strain evidence="3">cv. 10/8</strain>
        <tissue evidence="2">Leaf</tissue>
    </source>
</reference>
<evidence type="ECO:0000313" key="2">
    <source>
        <dbReference type="EMBL" id="MCI21539.1"/>
    </source>
</evidence>
<dbReference type="AlphaFoldDB" id="A0A392QCC8"/>
<proteinExistence type="predicted"/>
<sequence>MSVLEWAYGPIAEEILLRTVEQGPIARSPRRLNSGQHESGTFYPTLKTLFHTHTNLSVGAPVDTQPPPIYRNGRGGASATSSLIEIRSM</sequence>
<protein>
    <submittedName>
        <fullName evidence="2">Uncharacterized protein</fullName>
    </submittedName>
</protein>
<name>A0A392QCC8_9FABA</name>
<keyword evidence="3" id="KW-1185">Reference proteome</keyword>
<dbReference type="Proteomes" id="UP000265520">
    <property type="component" value="Unassembled WGS sequence"/>
</dbReference>
<evidence type="ECO:0000313" key="3">
    <source>
        <dbReference type="Proteomes" id="UP000265520"/>
    </source>
</evidence>
<dbReference type="EMBL" id="LXQA010125437">
    <property type="protein sequence ID" value="MCI21539.1"/>
    <property type="molecule type" value="Genomic_DNA"/>
</dbReference>
<feature type="non-terminal residue" evidence="2">
    <location>
        <position position="89"/>
    </location>
</feature>
<evidence type="ECO:0000256" key="1">
    <source>
        <dbReference type="SAM" id="MobiDB-lite"/>
    </source>
</evidence>
<feature type="region of interest" description="Disordered" evidence="1">
    <location>
        <begin position="57"/>
        <end position="89"/>
    </location>
</feature>
<accession>A0A392QCC8</accession>